<dbReference type="AlphaFoldDB" id="A0A1W7A8K2"/>
<dbReference type="SUPFAM" id="SSF46689">
    <property type="entry name" value="Homeodomain-like"/>
    <property type="match status" value="1"/>
</dbReference>
<evidence type="ECO:0000313" key="6">
    <source>
        <dbReference type="EMBL" id="ARQ05834.1"/>
    </source>
</evidence>
<evidence type="ECO:0000256" key="4">
    <source>
        <dbReference type="PROSITE-ProRule" id="PRU00335"/>
    </source>
</evidence>
<dbReference type="STRING" id="1855823.MCCS_01630"/>
<protein>
    <submittedName>
        <fullName evidence="6">TetR-type helix-turn-helix domain-containing family protein</fullName>
    </submittedName>
</protein>
<dbReference type="InterPro" id="IPR009057">
    <property type="entry name" value="Homeodomain-like_sf"/>
</dbReference>
<keyword evidence="1" id="KW-0805">Transcription regulation</keyword>
<dbReference type="KEGG" id="mcak:MCCS_01630"/>
<dbReference type="Pfam" id="PF00440">
    <property type="entry name" value="TetR_N"/>
    <property type="match status" value="1"/>
</dbReference>
<reference evidence="6 7" key="1">
    <citation type="journal article" date="2017" name="Int. J. Syst. Evol. Microbiol.">
        <title>Macrococcus canis sp. nov., a skin bacterium associated with infections in dogs.</title>
        <authorList>
            <person name="Gobeli Brawand S."/>
            <person name="Cotting K."/>
            <person name="Gomez-Sanz E."/>
            <person name="Collaud A."/>
            <person name="Thomann A."/>
            <person name="Brodard I."/>
            <person name="Rodriguez-Campos S."/>
            <person name="Strauss C."/>
            <person name="Perreten V."/>
        </authorList>
    </citation>
    <scope>NUCLEOTIDE SEQUENCE [LARGE SCALE GENOMIC DNA]</scope>
    <source>
        <strain evidence="6 7">KM45013</strain>
    </source>
</reference>
<dbReference type="InterPro" id="IPR001647">
    <property type="entry name" value="HTH_TetR"/>
</dbReference>
<dbReference type="PANTHER" id="PTHR30055:SF234">
    <property type="entry name" value="HTH-TYPE TRANSCRIPTIONAL REGULATOR BETI"/>
    <property type="match status" value="1"/>
</dbReference>
<keyword evidence="2 4" id="KW-0238">DNA-binding</keyword>
<dbReference type="GO" id="GO:0003700">
    <property type="term" value="F:DNA-binding transcription factor activity"/>
    <property type="evidence" value="ECO:0007669"/>
    <property type="project" value="TreeGrafter"/>
</dbReference>
<gene>
    <name evidence="6" type="ORF">MCCS_01630</name>
</gene>
<evidence type="ECO:0000256" key="3">
    <source>
        <dbReference type="ARBA" id="ARBA00023163"/>
    </source>
</evidence>
<dbReference type="Proteomes" id="UP000194154">
    <property type="component" value="Chromosome"/>
</dbReference>
<dbReference type="GeneID" id="35294319"/>
<dbReference type="GO" id="GO:0000976">
    <property type="term" value="F:transcription cis-regulatory region binding"/>
    <property type="evidence" value="ECO:0007669"/>
    <property type="project" value="TreeGrafter"/>
</dbReference>
<dbReference type="PROSITE" id="PS50977">
    <property type="entry name" value="HTH_TETR_2"/>
    <property type="match status" value="1"/>
</dbReference>
<dbReference type="PRINTS" id="PR00455">
    <property type="entry name" value="HTHTETR"/>
</dbReference>
<dbReference type="PANTHER" id="PTHR30055">
    <property type="entry name" value="HTH-TYPE TRANSCRIPTIONAL REGULATOR RUTR"/>
    <property type="match status" value="1"/>
</dbReference>
<name>A0A1W7A8K2_9STAP</name>
<evidence type="ECO:0000256" key="1">
    <source>
        <dbReference type="ARBA" id="ARBA00023015"/>
    </source>
</evidence>
<keyword evidence="7" id="KW-1185">Reference proteome</keyword>
<dbReference type="RefSeq" id="WP_086041551.1">
    <property type="nucleotide sequence ID" value="NZ_CBCRZA010000011.1"/>
</dbReference>
<dbReference type="InterPro" id="IPR023772">
    <property type="entry name" value="DNA-bd_HTH_TetR-type_CS"/>
</dbReference>
<dbReference type="InterPro" id="IPR050109">
    <property type="entry name" value="HTH-type_TetR-like_transc_reg"/>
</dbReference>
<dbReference type="Gene3D" id="1.10.357.10">
    <property type="entry name" value="Tetracycline Repressor, domain 2"/>
    <property type="match status" value="1"/>
</dbReference>
<feature type="DNA-binding region" description="H-T-H motif" evidence="4">
    <location>
        <begin position="32"/>
        <end position="51"/>
    </location>
</feature>
<dbReference type="EMBL" id="CP021059">
    <property type="protein sequence ID" value="ARQ05834.1"/>
    <property type="molecule type" value="Genomic_DNA"/>
</dbReference>
<sequence>MAATRSDALKNRHFILETAQTLFRNQSVESVSMKMIATNANIGTGTLYRHFSNKAELCMALIDKDVATLFESIDKYKASEDDLQEQLRFILLNFIELKERNIELLEEIERAGKRGRVLMNIPFYERLKNEVFHIITEMNIVNDPDFHTDILLNSFSADVFDYQNKVKGIASTQFVDRILKIFIRGIK</sequence>
<dbReference type="OrthoDB" id="1679733at2"/>
<evidence type="ECO:0000256" key="2">
    <source>
        <dbReference type="ARBA" id="ARBA00023125"/>
    </source>
</evidence>
<accession>A0A1W7A8K2</accession>
<organism evidence="6 7">
    <name type="scientific">Macrococcoides canis</name>
    <dbReference type="NCBI Taxonomy" id="1855823"/>
    <lineage>
        <taxon>Bacteria</taxon>
        <taxon>Bacillati</taxon>
        <taxon>Bacillota</taxon>
        <taxon>Bacilli</taxon>
        <taxon>Bacillales</taxon>
        <taxon>Staphylococcaceae</taxon>
        <taxon>Macrococcoides</taxon>
    </lineage>
</organism>
<keyword evidence="3" id="KW-0804">Transcription</keyword>
<evidence type="ECO:0000313" key="7">
    <source>
        <dbReference type="Proteomes" id="UP000194154"/>
    </source>
</evidence>
<feature type="domain" description="HTH tetR-type" evidence="5">
    <location>
        <begin position="9"/>
        <end position="69"/>
    </location>
</feature>
<evidence type="ECO:0000259" key="5">
    <source>
        <dbReference type="PROSITE" id="PS50977"/>
    </source>
</evidence>
<proteinExistence type="predicted"/>
<dbReference type="PROSITE" id="PS01081">
    <property type="entry name" value="HTH_TETR_1"/>
    <property type="match status" value="1"/>
</dbReference>